<dbReference type="SUPFAM" id="SSF52540">
    <property type="entry name" value="P-loop containing nucleoside triphosphate hydrolases"/>
    <property type="match status" value="1"/>
</dbReference>
<evidence type="ECO:0000256" key="1">
    <source>
        <dbReference type="ARBA" id="ARBA00022741"/>
    </source>
</evidence>
<dbReference type="RefSeq" id="WP_072866101.1">
    <property type="nucleotide sequence ID" value="NZ_FQUI01000071.1"/>
</dbReference>
<evidence type="ECO:0000313" key="4">
    <source>
        <dbReference type="EMBL" id="SHF32677.1"/>
    </source>
</evidence>
<dbReference type="PROSITE" id="PS00211">
    <property type="entry name" value="ABC_TRANSPORTER_1"/>
    <property type="match status" value="1"/>
</dbReference>
<keyword evidence="2" id="KW-0067">ATP-binding</keyword>
<dbReference type="AlphaFoldDB" id="A0A1M5ARF4"/>
<dbReference type="InterPro" id="IPR017871">
    <property type="entry name" value="ABC_transporter-like_CS"/>
</dbReference>
<organism evidence="4 5">
    <name type="scientific">Marinitoga hydrogenitolerans (strain DSM 16785 / JCM 12826 / AT1271)</name>
    <dbReference type="NCBI Taxonomy" id="1122195"/>
    <lineage>
        <taxon>Bacteria</taxon>
        <taxon>Thermotogati</taxon>
        <taxon>Thermotogota</taxon>
        <taxon>Thermotogae</taxon>
        <taxon>Petrotogales</taxon>
        <taxon>Petrotogaceae</taxon>
        <taxon>Marinitoga</taxon>
    </lineage>
</organism>
<dbReference type="PANTHER" id="PTHR43394:SF1">
    <property type="entry name" value="ATP-BINDING CASSETTE SUB-FAMILY B MEMBER 10, MITOCHONDRIAL"/>
    <property type="match status" value="1"/>
</dbReference>
<dbReference type="InterPro" id="IPR003593">
    <property type="entry name" value="AAA+_ATPase"/>
</dbReference>
<reference evidence="4" key="1">
    <citation type="submission" date="2016-11" db="EMBL/GenBank/DDBJ databases">
        <authorList>
            <person name="Varghese N."/>
            <person name="Submissions S."/>
        </authorList>
    </citation>
    <scope>NUCLEOTIDE SEQUENCE [LARGE SCALE GENOMIC DNA]</scope>
    <source>
        <strain evidence="4">DSM 16785</strain>
    </source>
</reference>
<evidence type="ECO:0000256" key="2">
    <source>
        <dbReference type="ARBA" id="ARBA00022840"/>
    </source>
</evidence>
<dbReference type="GO" id="GO:0015421">
    <property type="term" value="F:ABC-type oligopeptide transporter activity"/>
    <property type="evidence" value="ECO:0007669"/>
    <property type="project" value="TreeGrafter"/>
</dbReference>
<feature type="domain" description="ABC transporter" evidence="3">
    <location>
        <begin position="6"/>
        <end position="237"/>
    </location>
</feature>
<dbReference type="STRING" id="1122195.SAMN02745164_02249"/>
<dbReference type="GO" id="GO:0005524">
    <property type="term" value="F:ATP binding"/>
    <property type="evidence" value="ECO:0007669"/>
    <property type="project" value="UniProtKB-KW"/>
</dbReference>
<dbReference type="Pfam" id="PF00005">
    <property type="entry name" value="ABC_tran"/>
    <property type="match status" value="1"/>
</dbReference>
<evidence type="ECO:0000313" key="5">
    <source>
        <dbReference type="Proteomes" id="UP000184334"/>
    </source>
</evidence>
<keyword evidence="5" id="KW-1185">Reference proteome</keyword>
<dbReference type="SMART" id="SM00382">
    <property type="entry name" value="AAA"/>
    <property type="match status" value="1"/>
</dbReference>
<dbReference type="InterPro" id="IPR003439">
    <property type="entry name" value="ABC_transporter-like_ATP-bd"/>
</dbReference>
<dbReference type="Proteomes" id="UP000184334">
    <property type="component" value="Unassembled WGS sequence"/>
</dbReference>
<dbReference type="Gene3D" id="3.40.50.300">
    <property type="entry name" value="P-loop containing nucleotide triphosphate hydrolases"/>
    <property type="match status" value="1"/>
</dbReference>
<sequence length="246" mass="28109">MDFKIIKFKNIKFKYENRLILNDLNLEIKKGDKLAIVGPSGEGKSTILKLLSKLITPVSGKIYVDNIDLNDISDDIWYENIGMLSQNTHIFNRSFIENIKIGKRNASDEEIKKAIKFSGLNKFVEKNGVDTLLGKNGLFLSGGERTRVALARIFLKNPKLLILDEPLEGVDKENESSILKNIDKFVKDKTVILVSHRFTILSLAKEFAILKDGKIIEKNKFKSMSKNGILKKYYQLELNNLKEFNR</sequence>
<accession>A0A1M5ARF4</accession>
<dbReference type="PROSITE" id="PS50893">
    <property type="entry name" value="ABC_TRANSPORTER_2"/>
    <property type="match status" value="1"/>
</dbReference>
<keyword evidence="1" id="KW-0547">Nucleotide-binding</keyword>
<name>A0A1M5ARF4_MARH1</name>
<dbReference type="OrthoDB" id="44477at2"/>
<dbReference type="EMBL" id="FQUI01000071">
    <property type="protein sequence ID" value="SHF32677.1"/>
    <property type="molecule type" value="Genomic_DNA"/>
</dbReference>
<protein>
    <submittedName>
        <fullName evidence="4">ABC transporter</fullName>
    </submittedName>
</protein>
<gene>
    <name evidence="4" type="ORF">SAMN02745164_02249</name>
</gene>
<dbReference type="InterPro" id="IPR039421">
    <property type="entry name" value="Type_1_exporter"/>
</dbReference>
<proteinExistence type="predicted"/>
<dbReference type="PANTHER" id="PTHR43394">
    <property type="entry name" value="ATP-DEPENDENT PERMEASE MDL1, MITOCHONDRIAL"/>
    <property type="match status" value="1"/>
</dbReference>
<comment type="caution">
    <text evidence="4">The sequence shown here is derived from an EMBL/GenBank/DDBJ whole genome shotgun (WGS) entry which is preliminary data.</text>
</comment>
<dbReference type="InterPro" id="IPR027417">
    <property type="entry name" value="P-loop_NTPase"/>
</dbReference>
<evidence type="ECO:0000259" key="3">
    <source>
        <dbReference type="PROSITE" id="PS50893"/>
    </source>
</evidence>
<dbReference type="GO" id="GO:0016887">
    <property type="term" value="F:ATP hydrolysis activity"/>
    <property type="evidence" value="ECO:0007669"/>
    <property type="project" value="InterPro"/>
</dbReference>